<dbReference type="Gene3D" id="1.10.287.110">
    <property type="entry name" value="DnaJ domain"/>
    <property type="match status" value="1"/>
</dbReference>
<feature type="region of interest" description="Disordered" evidence="1">
    <location>
        <begin position="31"/>
        <end position="69"/>
    </location>
</feature>
<feature type="region of interest" description="Disordered" evidence="1">
    <location>
        <begin position="182"/>
        <end position="272"/>
    </location>
</feature>
<protein>
    <recommendedName>
        <fullName evidence="2">J domain-containing protein</fullName>
    </recommendedName>
</protein>
<evidence type="ECO:0000313" key="3">
    <source>
        <dbReference type="EMBL" id="KAJ5238540.1"/>
    </source>
</evidence>
<feature type="compositionally biased region" description="Low complexity" evidence="1">
    <location>
        <begin position="250"/>
        <end position="259"/>
    </location>
</feature>
<dbReference type="InterPro" id="IPR001623">
    <property type="entry name" value="DnaJ_domain"/>
</dbReference>
<dbReference type="PRINTS" id="PR00625">
    <property type="entry name" value="JDOMAIN"/>
</dbReference>
<gene>
    <name evidence="3" type="ORF">N7468_003159</name>
</gene>
<keyword evidence="4" id="KW-1185">Reference proteome</keyword>
<dbReference type="PANTHER" id="PTHR44873">
    <property type="entry name" value="DNAJ HOMOLOG SUBFAMILY C MEMBER 30, MITOCHONDRIAL"/>
    <property type="match status" value="1"/>
</dbReference>
<proteinExistence type="predicted"/>
<dbReference type="SUPFAM" id="SSF46565">
    <property type="entry name" value="Chaperone J-domain"/>
    <property type="match status" value="2"/>
</dbReference>
<dbReference type="Pfam" id="PF00226">
    <property type="entry name" value="DnaJ"/>
    <property type="match status" value="1"/>
</dbReference>
<dbReference type="OrthoDB" id="10250354at2759"/>
<dbReference type="InterPro" id="IPR036869">
    <property type="entry name" value="J_dom_sf"/>
</dbReference>
<organism evidence="3 4">
    <name type="scientific">Penicillium chermesinum</name>
    <dbReference type="NCBI Taxonomy" id="63820"/>
    <lineage>
        <taxon>Eukaryota</taxon>
        <taxon>Fungi</taxon>
        <taxon>Dikarya</taxon>
        <taxon>Ascomycota</taxon>
        <taxon>Pezizomycotina</taxon>
        <taxon>Eurotiomycetes</taxon>
        <taxon>Eurotiomycetidae</taxon>
        <taxon>Eurotiales</taxon>
        <taxon>Aspergillaceae</taxon>
        <taxon>Penicillium</taxon>
    </lineage>
</organism>
<dbReference type="GeneID" id="83199759"/>
<dbReference type="InterPro" id="IPR053025">
    <property type="entry name" value="Mito_ATP_Synthase-Asso"/>
</dbReference>
<feature type="domain" description="J" evidence="2">
    <location>
        <begin position="74"/>
        <end position="175"/>
    </location>
</feature>
<evidence type="ECO:0000259" key="2">
    <source>
        <dbReference type="PROSITE" id="PS50076"/>
    </source>
</evidence>
<dbReference type="Proteomes" id="UP001150941">
    <property type="component" value="Unassembled WGS sequence"/>
</dbReference>
<feature type="compositionally biased region" description="Basic residues" evidence="1">
    <location>
        <begin position="37"/>
        <end position="53"/>
    </location>
</feature>
<comment type="caution">
    <text evidence="3">The sequence shown here is derived from an EMBL/GenBank/DDBJ whole genome shotgun (WGS) entry which is preliminary data.</text>
</comment>
<accession>A0A9W9TRB6</accession>
<dbReference type="SMART" id="SM00271">
    <property type="entry name" value="DnaJ"/>
    <property type="match status" value="1"/>
</dbReference>
<reference evidence="3" key="2">
    <citation type="journal article" date="2023" name="IMA Fungus">
        <title>Comparative genomic study of the Penicillium genus elucidates a diverse pangenome and 15 lateral gene transfer events.</title>
        <authorList>
            <person name="Petersen C."/>
            <person name="Sorensen T."/>
            <person name="Nielsen M.R."/>
            <person name="Sondergaard T.E."/>
            <person name="Sorensen J.L."/>
            <person name="Fitzpatrick D.A."/>
            <person name="Frisvad J.C."/>
            <person name="Nielsen K.L."/>
        </authorList>
    </citation>
    <scope>NUCLEOTIDE SEQUENCE</scope>
    <source>
        <strain evidence="3">IBT 19713</strain>
    </source>
</reference>
<dbReference type="CDD" id="cd06257">
    <property type="entry name" value="DnaJ"/>
    <property type="match status" value="1"/>
</dbReference>
<dbReference type="AlphaFoldDB" id="A0A9W9TRB6"/>
<dbReference type="EMBL" id="JAPQKS010000003">
    <property type="protein sequence ID" value="KAJ5238540.1"/>
    <property type="molecule type" value="Genomic_DNA"/>
</dbReference>
<dbReference type="PANTHER" id="PTHR44873:SF1">
    <property type="entry name" value="DNAJ HOMOLOG SUBFAMILY C MEMBER 30, MITOCHONDRIAL"/>
    <property type="match status" value="1"/>
</dbReference>
<name>A0A9W9TRB6_9EURO</name>
<evidence type="ECO:0000313" key="4">
    <source>
        <dbReference type="Proteomes" id="UP001150941"/>
    </source>
</evidence>
<reference evidence="3" key="1">
    <citation type="submission" date="2022-11" db="EMBL/GenBank/DDBJ databases">
        <authorList>
            <person name="Petersen C."/>
        </authorList>
    </citation>
    <scope>NUCLEOTIDE SEQUENCE</scope>
    <source>
        <strain evidence="3">IBT 19713</strain>
    </source>
</reference>
<feature type="region of interest" description="Disordered" evidence="1">
    <location>
        <begin position="94"/>
        <end position="125"/>
    </location>
</feature>
<dbReference type="PROSITE" id="PS50076">
    <property type="entry name" value="DNAJ_2"/>
    <property type="match status" value="1"/>
</dbReference>
<evidence type="ECO:0000256" key="1">
    <source>
        <dbReference type="SAM" id="MobiDB-lite"/>
    </source>
</evidence>
<dbReference type="RefSeq" id="XP_058331459.1">
    <property type="nucleotide sequence ID" value="XM_058472456.1"/>
</dbReference>
<sequence length="376" mass="41333">MVAPRSPILLFQTTHTTSRASPCFHARHHSLSAPHTTVKRPHPQHAARPRPAPRPRQNIAHFSSTSPSRAREQNYYEILDIPVTATAAEIKKYVYRHPSGPSRTTSRTHSPKPQIKTEGNPRKANAHRKFYSLSLKYHPDRNRSDPNAGNRFAQISSAYNILGHATKRDAYDREHGFYRAAAPAYPQGSHSSAGATVPKGGSYAGSRPASGLSNRRGTFRGPPPSFYEQGGYGRTGRTAEGSSSGGGGFSSASFSGKKGPQADPEDPMGFIQRNPLEHFNAREHFRTQQKEDMRRGARRARAARAAWAKVQDEELAASSQFSIIRVILLLSILGGSAIAVHAFSVPATSAPKDTVGALYAQQKEQNKRKRREKEEL</sequence>